<keyword evidence="3" id="KW-1185">Reference proteome</keyword>
<organism evidence="2 3">
    <name type="scientific">Actinomadura spongiicola</name>
    <dbReference type="NCBI Taxonomy" id="2303421"/>
    <lineage>
        <taxon>Bacteria</taxon>
        <taxon>Bacillati</taxon>
        <taxon>Actinomycetota</taxon>
        <taxon>Actinomycetes</taxon>
        <taxon>Streptosporangiales</taxon>
        <taxon>Thermomonosporaceae</taxon>
        <taxon>Actinomadura</taxon>
    </lineage>
</organism>
<dbReference type="EMBL" id="QVNQ01000007">
    <property type="protein sequence ID" value="RFS82960.1"/>
    <property type="molecule type" value="Genomic_DNA"/>
</dbReference>
<evidence type="ECO:0000313" key="3">
    <source>
        <dbReference type="Proteomes" id="UP000262882"/>
    </source>
</evidence>
<gene>
    <name evidence="2" type="ORF">D0T12_22425</name>
</gene>
<proteinExistence type="predicted"/>
<comment type="caution">
    <text evidence="2">The sequence shown here is derived from an EMBL/GenBank/DDBJ whole genome shotgun (WGS) entry which is preliminary data.</text>
</comment>
<name>A0A372GC88_9ACTN</name>
<dbReference type="Proteomes" id="UP000262882">
    <property type="component" value="Unassembled WGS sequence"/>
</dbReference>
<evidence type="ECO:0000256" key="1">
    <source>
        <dbReference type="SAM" id="MobiDB-lite"/>
    </source>
</evidence>
<accession>A0A372GC88</accession>
<reference evidence="2 3" key="1">
    <citation type="submission" date="2018-08" db="EMBL/GenBank/DDBJ databases">
        <title>Actinomadura spongicola sp. nov., isolated from marine sponge Leucetta chagosensis.</title>
        <authorList>
            <person name="Li L."/>
            <person name="Lin H.W."/>
        </authorList>
    </citation>
    <scope>NUCLEOTIDE SEQUENCE [LARGE SCALE GENOMIC DNA]</scope>
    <source>
        <strain evidence="2 3">LHW52907</strain>
    </source>
</reference>
<protein>
    <submittedName>
        <fullName evidence="2">Uncharacterized protein</fullName>
    </submittedName>
</protein>
<feature type="region of interest" description="Disordered" evidence="1">
    <location>
        <begin position="198"/>
        <end position="218"/>
    </location>
</feature>
<feature type="compositionally biased region" description="Basic and acidic residues" evidence="1">
    <location>
        <begin position="206"/>
        <end position="218"/>
    </location>
</feature>
<dbReference type="AlphaFoldDB" id="A0A372GC88"/>
<dbReference type="OrthoDB" id="4846903at2"/>
<evidence type="ECO:0000313" key="2">
    <source>
        <dbReference type="EMBL" id="RFS82960.1"/>
    </source>
</evidence>
<sequence length="797" mass="86450">MTGTAAAGTLTFSDNLTPSAPRGTYSITVAQKLPPGLGGTNPTGLVQTVQVTGLRLHLGEQEVHGAYPPPGSCGPVQTLLPHIAFERRVLPWETRLDWKAGDSENKKRPWLALLLFTKGELVDDPEAAGLTTQGTAGELLVDAKDPLRLPTFTPALTDAEKATPVHTIRVTKDVFAALAPLATEVAHLAHVRGPLPGETSAIGLQDEERYDKDEDNEATRRATEYSFVVANRLPYPGPKGAPYVAHLVSLEGHTEMFDNPGSLTKDIRLLSLYSWSFTSSPQGEASFSELRRNLTREASDTADRTREFLLRHPQPATTGTDDFTRHVRYRLANGWIPLAHDNGVPDDFAWYRGPLVPYKVTAPSETDAKYGAADLSYAVARELGRALVLADQEMAAALGAYLDRAHGGLAQACRVIAPLLDPALLDPDLAARPRDTGDRADLRRAVDDLLTGADDRWRAAFDRVACGEPVHRHGAVLTSPAPSSRPHDGPLTDQQTIQILREQDLASHHSAPALLDLMKTLLARDDILDAIAEHTLGGTDPAEPKIIRWLDRLRRLEQVPFDHLVPHTAMLPPESLRIFRVDTVWLDALTEGAFRAAERSRLDRRALDALRAGYRARAAAPPKAGVLIRSRLVSAYPRTEVVVSKSQADGSKDARGRVLRRDRIAPDVLLCLFDGLPARIELHEPMHGLHLGVFEDLGRTYIGLRSLVEDTGDGVKVGQSLKGKLAEARVEVPFRRTSGPGAHTIKINQAGAGLAALVWDKLTAKYRPPGGSAAGPGDLALQMVQSPEKATLTITGS</sequence>
<dbReference type="RefSeq" id="WP_117401656.1">
    <property type="nucleotide sequence ID" value="NZ_QVNQ01000007.1"/>
</dbReference>